<keyword evidence="3" id="KW-1185">Reference proteome</keyword>
<dbReference type="EMBL" id="CM000366">
    <property type="protein sequence ID" value="EDX18436.1"/>
    <property type="molecule type" value="Genomic_DNA"/>
</dbReference>
<proteinExistence type="predicted"/>
<dbReference type="Proteomes" id="UP000000304">
    <property type="component" value="Chromosome X"/>
</dbReference>
<gene>
    <name evidence="2" type="primary">Dsim\GD15552</name>
    <name evidence="2" type="ORF">Dsim_GD15552</name>
</gene>
<organism evidence="2 3">
    <name type="scientific">Drosophila simulans</name>
    <name type="common">Fruit fly</name>
    <dbReference type="NCBI Taxonomy" id="7240"/>
    <lineage>
        <taxon>Eukaryota</taxon>
        <taxon>Metazoa</taxon>
        <taxon>Ecdysozoa</taxon>
        <taxon>Arthropoda</taxon>
        <taxon>Hexapoda</taxon>
        <taxon>Insecta</taxon>
        <taxon>Pterygota</taxon>
        <taxon>Neoptera</taxon>
        <taxon>Endopterygota</taxon>
        <taxon>Diptera</taxon>
        <taxon>Brachycera</taxon>
        <taxon>Muscomorpha</taxon>
        <taxon>Ephydroidea</taxon>
        <taxon>Drosophilidae</taxon>
        <taxon>Drosophila</taxon>
        <taxon>Sophophora</taxon>
    </lineage>
</organism>
<protein>
    <submittedName>
        <fullName evidence="2">GD15552</fullName>
    </submittedName>
</protein>
<feature type="region of interest" description="Disordered" evidence="1">
    <location>
        <begin position="51"/>
        <end position="70"/>
    </location>
</feature>
<dbReference type="AlphaFoldDB" id="B4R2V9"/>
<feature type="region of interest" description="Disordered" evidence="1">
    <location>
        <begin position="202"/>
        <end position="231"/>
    </location>
</feature>
<name>B4R2V9_DROSI</name>
<evidence type="ECO:0000313" key="3">
    <source>
        <dbReference type="Proteomes" id="UP000000304"/>
    </source>
</evidence>
<accession>B4R2V9</accession>
<dbReference type="OrthoDB" id="7865369at2759"/>
<feature type="compositionally biased region" description="Polar residues" evidence="1">
    <location>
        <begin position="53"/>
        <end position="70"/>
    </location>
</feature>
<reference evidence="2 3" key="1">
    <citation type="journal article" date="2007" name="Nature">
        <title>Evolution of genes and genomes on the Drosophila phylogeny.</title>
        <authorList>
            <consortium name="Drosophila 12 Genomes Consortium"/>
            <person name="Clark A.G."/>
            <person name="Eisen M.B."/>
            <person name="Smith D.R."/>
            <person name="Bergman C.M."/>
            <person name="Oliver B."/>
            <person name="Markow T.A."/>
            <person name="Kaufman T.C."/>
            <person name="Kellis M."/>
            <person name="Gelbart W."/>
            <person name="Iyer V.N."/>
            <person name="Pollard D.A."/>
            <person name="Sackton T.B."/>
            <person name="Larracuente A.M."/>
            <person name="Singh N.D."/>
            <person name="Abad J.P."/>
            <person name="Abt D.N."/>
            <person name="Adryan B."/>
            <person name="Aguade M."/>
            <person name="Akashi H."/>
            <person name="Anderson W.W."/>
            <person name="Aquadro C.F."/>
            <person name="Ardell D.H."/>
            <person name="Arguello R."/>
            <person name="Artieri C.G."/>
            <person name="Barbash D.A."/>
            <person name="Barker D."/>
            <person name="Barsanti P."/>
            <person name="Batterham P."/>
            <person name="Batzoglou S."/>
            <person name="Begun D."/>
            <person name="Bhutkar A."/>
            <person name="Blanco E."/>
            <person name="Bosak S.A."/>
            <person name="Bradley R.K."/>
            <person name="Brand A.D."/>
            <person name="Brent M.R."/>
            <person name="Brooks A.N."/>
            <person name="Brown R.H."/>
            <person name="Butlin R.K."/>
            <person name="Caggese C."/>
            <person name="Calvi B.R."/>
            <person name="Bernardo de Carvalho A."/>
            <person name="Caspi A."/>
            <person name="Castrezana S."/>
            <person name="Celniker S.E."/>
            <person name="Chang J.L."/>
            <person name="Chapple C."/>
            <person name="Chatterji S."/>
            <person name="Chinwalla A."/>
            <person name="Civetta A."/>
            <person name="Clifton S.W."/>
            <person name="Comeron J.M."/>
            <person name="Costello J.C."/>
            <person name="Coyne J.A."/>
            <person name="Daub J."/>
            <person name="David R.G."/>
            <person name="Delcher A.L."/>
            <person name="Delehaunty K."/>
            <person name="Do C.B."/>
            <person name="Ebling H."/>
            <person name="Edwards K."/>
            <person name="Eickbush T."/>
            <person name="Evans J.D."/>
            <person name="Filipski A."/>
            <person name="Findeiss S."/>
            <person name="Freyhult E."/>
            <person name="Fulton L."/>
            <person name="Fulton R."/>
            <person name="Garcia A.C."/>
            <person name="Gardiner A."/>
            <person name="Garfield D.A."/>
            <person name="Garvin B.E."/>
            <person name="Gibson G."/>
            <person name="Gilbert D."/>
            <person name="Gnerre S."/>
            <person name="Godfrey J."/>
            <person name="Good R."/>
            <person name="Gotea V."/>
            <person name="Gravely B."/>
            <person name="Greenberg A.J."/>
            <person name="Griffiths-Jones S."/>
            <person name="Gross S."/>
            <person name="Guigo R."/>
            <person name="Gustafson E.A."/>
            <person name="Haerty W."/>
            <person name="Hahn M.W."/>
            <person name="Halligan D.L."/>
            <person name="Halpern A.L."/>
            <person name="Halter G.M."/>
            <person name="Han M.V."/>
            <person name="Heger A."/>
            <person name="Hillier L."/>
            <person name="Hinrichs A.S."/>
            <person name="Holmes I."/>
            <person name="Hoskins R.A."/>
            <person name="Hubisz M.J."/>
            <person name="Hultmark D."/>
            <person name="Huntley M.A."/>
            <person name="Jaffe D.B."/>
            <person name="Jagadeeshan S."/>
            <person name="Jeck W.R."/>
            <person name="Johnson J."/>
            <person name="Jones C.D."/>
            <person name="Jordan W.C."/>
            <person name="Karpen G.H."/>
            <person name="Kataoka E."/>
            <person name="Keightley P.D."/>
            <person name="Kheradpour P."/>
            <person name="Kirkness E.F."/>
            <person name="Koerich L.B."/>
            <person name="Kristiansen K."/>
            <person name="Kudrna D."/>
            <person name="Kulathinal R.J."/>
            <person name="Kumar S."/>
            <person name="Kwok R."/>
            <person name="Lander E."/>
            <person name="Langley C.H."/>
            <person name="Lapoint R."/>
            <person name="Lazzaro B.P."/>
            <person name="Lee S.J."/>
            <person name="Levesque L."/>
            <person name="Li R."/>
            <person name="Lin C.F."/>
            <person name="Lin M.F."/>
            <person name="Lindblad-Toh K."/>
            <person name="Llopart A."/>
            <person name="Long M."/>
            <person name="Low L."/>
            <person name="Lozovsky E."/>
            <person name="Lu J."/>
            <person name="Luo M."/>
            <person name="Machado C.A."/>
            <person name="Makalowski W."/>
            <person name="Marzo M."/>
            <person name="Matsuda M."/>
            <person name="Matzkin L."/>
            <person name="McAllister B."/>
            <person name="McBride C.S."/>
            <person name="McKernan B."/>
            <person name="McKernan K."/>
            <person name="Mendez-Lago M."/>
            <person name="Minx P."/>
            <person name="Mollenhauer M.U."/>
            <person name="Montooth K."/>
            <person name="Mount S.M."/>
            <person name="Mu X."/>
            <person name="Myers E."/>
            <person name="Negre B."/>
            <person name="Newfeld S."/>
            <person name="Nielsen R."/>
            <person name="Noor M.A."/>
            <person name="O'Grady P."/>
            <person name="Pachter L."/>
            <person name="Papaceit M."/>
            <person name="Parisi M.J."/>
            <person name="Parisi M."/>
            <person name="Parts L."/>
            <person name="Pedersen J.S."/>
            <person name="Pesole G."/>
            <person name="Phillippy A.M."/>
            <person name="Ponting C.P."/>
            <person name="Pop M."/>
            <person name="Porcelli D."/>
            <person name="Powell J.R."/>
            <person name="Prohaska S."/>
            <person name="Pruitt K."/>
            <person name="Puig M."/>
            <person name="Quesneville H."/>
            <person name="Ram K.R."/>
            <person name="Rand D."/>
            <person name="Rasmussen M.D."/>
            <person name="Reed L.K."/>
            <person name="Reenan R."/>
            <person name="Reily A."/>
            <person name="Remington K.A."/>
            <person name="Rieger T.T."/>
            <person name="Ritchie M.G."/>
            <person name="Robin C."/>
            <person name="Rogers Y.H."/>
            <person name="Rohde C."/>
            <person name="Rozas J."/>
            <person name="Rubenfield M.J."/>
            <person name="Ruiz A."/>
            <person name="Russo S."/>
            <person name="Salzberg S.L."/>
            <person name="Sanchez-Gracia A."/>
            <person name="Saranga D.J."/>
            <person name="Sato H."/>
            <person name="Schaeffer S.W."/>
            <person name="Schatz M.C."/>
            <person name="Schlenke T."/>
            <person name="Schwartz R."/>
            <person name="Segarra C."/>
            <person name="Singh R.S."/>
            <person name="Sirot L."/>
            <person name="Sirota M."/>
            <person name="Sisneros N.B."/>
            <person name="Smith C.D."/>
            <person name="Smith T.F."/>
            <person name="Spieth J."/>
            <person name="Stage D.E."/>
            <person name="Stark A."/>
            <person name="Stephan W."/>
            <person name="Strausberg R.L."/>
            <person name="Strempel S."/>
            <person name="Sturgill D."/>
            <person name="Sutton G."/>
            <person name="Sutton G.G."/>
            <person name="Tao W."/>
            <person name="Teichmann S."/>
            <person name="Tobari Y.N."/>
            <person name="Tomimura Y."/>
            <person name="Tsolas J.M."/>
            <person name="Valente V.L."/>
            <person name="Venter E."/>
            <person name="Venter J.C."/>
            <person name="Vicario S."/>
            <person name="Vieira F.G."/>
            <person name="Vilella A.J."/>
            <person name="Villasante A."/>
            <person name="Walenz B."/>
            <person name="Wang J."/>
            <person name="Wasserman M."/>
            <person name="Watts T."/>
            <person name="Wilson D."/>
            <person name="Wilson R.K."/>
            <person name="Wing R.A."/>
            <person name="Wolfner M.F."/>
            <person name="Wong A."/>
            <person name="Wong G.K."/>
            <person name="Wu C.I."/>
            <person name="Wu G."/>
            <person name="Yamamoto D."/>
            <person name="Yang H.P."/>
            <person name="Yang S.P."/>
            <person name="Yorke J.A."/>
            <person name="Yoshida K."/>
            <person name="Zdobnov E."/>
            <person name="Zhang P."/>
            <person name="Zhang Y."/>
            <person name="Zimin A.V."/>
            <person name="Baldwin J."/>
            <person name="Abdouelleil A."/>
            <person name="Abdulkadir J."/>
            <person name="Abebe A."/>
            <person name="Abera B."/>
            <person name="Abreu J."/>
            <person name="Acer S.C."/>
            <person name="Aftuck L."/>
            <person name="Alexander A."/>
            <person name="An P."/>
            <person name="Anderson E."/>
            <person name="Anderson S."/>
            <person name="Arachi H."/>
            <person name="Azer M."/>
            <person name="Bachantsang P."/>
            <person name="Barry A."/>
            <person name="Bayul T."/>
            <person name="Berlin A."/>
            <person name="Bessette D."/>
            <person name="Bloom T."/>
            <person name="Blye J."/>
            <person name="Boguslavskiy L."/>
            <person name="Bonnet C."/>
            <person name="Boukhgalter B."/>
            <person name="Bourzgui I."/>
            <person name="Brown A."/>
            <person name="Cahill P."/>
            <person name="Channer S."/>
            <person name="Cheshatsang Y."/>
            <person name="Chuda L."/>
            <person name="Citroen M."/>
            <person name="Collymore A."/>
            <person name="Cooke P."/>
            <person name="Costello M."/>
            <person name="D'Aco K."/>
            <person name="Daza R."/>
            <person name="De Haan G."/>
            <person name="DeGray S."/>
            <person name="DeMaso C."/>
            <person name="Dhargay N."/>
            <person name="Dooley K."/>
            <person name="Dooley E."/>
            <person name="Doricent M."/>
            <person name="Dorje P."/>
            <person name="Dorjee K."/>
            <person name="Dupes A."/>
            <person name="Elong R."/>
            <person name="Falk J."/>
            <person name="Farina A."/>
            <person name="Faro S."/>
            <person name="Ferguson D."/>
            <person name="Fisher S."/>
            <person name="Foley C.D."/>
            <person name="Franke A."/>
            <person name="Friedrich D."/>
            <person name="Gadbois L."/>
            <person name="Gearin G."/>
            <person name="Gearin C.R."/>
            <person name="Giannoukos G."/>
            <person name="Goode T."/>
            <person name="Graham J."/>
            <person name="Grandbois E."/>
            <person name="Grewal S."/>
            <person name="Gyaltsen K."/>
            <person name="Hafez N."/>
            <person name="Hagos B."/>
            <person name="Hall J."/>
            <person name="Henson C."/>
            <person name="Hollinger A."/>
            <person name="Honan T."/>
            <person name="Huard M.D."/>
            <person name="Hughes L."/>
            <person name="Hurhula B."/>
            <person name="Husby M.E."/>
            <person name="Kamat A."/>
            <person name="Kanga B."/>
            <person name="Kashin S."/>
            <person name="Khazanovich D."/>
            <person name="Kisner P."/>
            <person name="Lance K."/>
            <person name="Lara M."/>
            <person name="Lee W."/>
            <person name="Lennon N."/>
            <person name="Letendre F."/>
            <person name="LeVine R."/>
            <person name="Lipovsky A."/>
            <person name="Liu X."/>
            <person name="Liu J."/>
            <person name="Liu S."/>
            <person name="Lokyitsang T."/>
            <person name="Lokyitsang Y."/>
            <person name="Lubonja R."/>
            <person name="Lui A."/>
            <person name="MacDonald P."/>
            <person name="Magnisalis V."/>
            <person name="Maru K."/>
            <person name="Matthews C."/>
            <person name="McCusker W."/>
            <person name="McDonough S."/>
            <person name="Mehta T."/>
            <person name="Meldrim J."/>
            <person name="Meneus L."/>
            <person name="Mihai O."/>
            <person name="Mihalev A."/>
            <person name="Mihova T."/>
            <person name="Mittelman R."/>
            <person name="Mlenga V."/>
            <person name="Montmayeur A."/>
            <person name="Mulrain L."/>
            <person name="Navidi A."/>
            <person name="Naylor J."/>
            <person name="Negash T."/>
            <person name="Nguyen T."/>
            <person name="Nguyen N."/>
            <person name="Nicol R."/>
            <person name="Norbu C."/>
            <person name="Norbu N."/>
            <person name="Novod N."/>
            <person name="O'Neill B."/>
            <person name="Osman S."/>
            <person name="Markiewicz E."/>
            <person name="Oyono O.L."/>
            <person name="Patti C."/>
            <person name="Phunkhang P."/>
            <person name="Pierre F."/>
            <person name="Priest M."/>
            <person name="Raghuraman S."/>
            <person name="Rege F."/>
            <person name="Reyes R."/>
            <person name="Rise C."/>
            <person name="Rogov P."/>
            <person name="Ross K."/>
            <person name="Ryan E."/>
            <person name="Settipalli S."/>
            <person name="Shea T."/>
            <person name="Sherpa N."/>
            <person name="Shi L."/>
            <person name="Shih D."/>
            <person name="Sparrow T."/>
            <person name="Spaulding J."/>
            <person name="Stalker J."/>
            <person name="Stange-Thomann N."/>
            <person name="Stavropoulos S."/>
            <person name="Stone C."/>
            <person name="Strader C."/>
            <person name="Tesfaye S."/>
            <person name="Thomson T."/>
            <person name="Thoulutsang Y."/>
            <person name="Thoulutsang D."/>
            <person name="Topham K."/>
            <person name="Topping I."/>
            <person name="Tsamla T."/>
            <person name="Vassiliev H."/>
            <person name="Vo A."/>
            <person name="Wangchuk T."/>
            <person name="Wangdi T."/>
            <person name="Weiand M."/>
            <person name="Wilkinson J."/>
            <person name="Wilson A."/>
            <person name="Yadav S."/>
            <person name="Young G."/>
            <person name="Yu Q."/>
            <person name="Zembek L."/>
            <person name="Zhong D."/>
            <person name="Zimmer A."/>
            <person name="Zwirko Z."/>
            <person name="Jaffe D.B."/>
            <person name="Alvarez P."/>
            <person name="Brockman W."/>
            <person name="Butler J."/>
            <person name="Chin C."/>
            <person name="Gnerre S."/>
            <person name="Grabherr M."/>
            <person name="Kleber M."/>
            <person name="Mauceli E."/>
            <person name="MacCallum I."/>
        </authorList>
    </citation>
    <scope>NUCLEOTIDE SEQUENCE [LARGE SCALE GENOMIC DNA]</scope>
    <source>
        <strain evidence="3">white501</strain>
    </source>
</reference>
<dbReference type="HOGENOM" id="CLU_1200941_0_0_1"/>
<evidence type="ECO:0000313" key="2">
    <source>
        <dbReference type="EMBL" id="EDX18436.1"/>
    </source>
</evidence>
<sequence>MTAINRWSLSAADPPLQFGLRHRLFVLHRYPSVIGSPTGGKDFLVTEDPEQPSVASTMNPPTYNPSGQSYSEEIQRNDEEIQDTKHIRTCERDESKLDAQLQRTTQTTHIPDGKSKVHIVHITNYLSVISSSHSTLHLDGNSSKFPAHMVGNCTSRHTRRICRRKHHTLVNGNYFDTASLDIRDRPSVSRAGSTIGHNQTLAREGRHVGSEPTAENNFTHHTLKNIPAAGS</sequence>
<evidence type="ECO:0000256" key="1">
    <source>
        <dbReference type="SAM" id="MobiDB-lite"/>
    </source>
</evidence>